<dbReference type="AlphaFoldDB" id="A0A0S4JBF1"/>
<keyword evidence="2" id="KW-1185">Reference proteome</keyword>
<sequence length="183" mass="19769">MKIDVFFSRFFAYSKGPSMPSHWRDESDNPCLLNGVCCCRSSPTRDVTLQPTLRPWTTGLFDTGGCIDALMCGPCQGSRQMMALAGWEQSVHVGWTVYFLLHYIAPTIVGNGVCLAPPCAYAALQTRVHLVSIERIDENLCSTVVQAVVCSVCSLAQTRRELDAVGVCPGGTVGNAGCVAEMK</sequence>
<dbReference type="EMBL" id="CYKH01001573">
    <property type="protein sequence ID" value="CUG87695.1"/>
    <property type="molecule type" value="Genomic_DNA"/>
</dbReference>
<gene>
    <name evidence="1" type="ORF">BSAL_11490</name>
</gene>
<organism evidence="1 2">
    <name type="scientific">Bodo saltans</name>
    <name type="common">Flagellated protozoan</name>
    <dbReference type="NCBI Taxonomy" id="75058"/>
    <lineage>
        <taxon>Eukaryota</taxon>
        <taxon>Discoba</taxon>
        <taxon>Euglenozoa</taxon>
        <taxon>Kinetoplastea</taxon>
        <taxon>Metakinetoplastina</taxon>
        <taxon>Eubodonida</taxon>
        <taxon>Bodonidae</taxon>
        <taxon>Bodo</taxon>
    </lineage>
</organism>
<protein>
    <submittedName>
        <fullName evidence="1">GPI-anchored surface protein, putative</fullName>
    </submittedName>
</protein>
<dbReference type="VEuPathDB" id="TriTrypDB:BSAL_11490"/>
<evidence type="ECO:0000313" key="1">
    <source>
        <dbReference type="EMBL" id="CUG87695.1"/>
    </source>
</evidence>
<proteinExistence type="predicted"/>
<evidence type="ECO:0000313" key="2">
    <source>
        <dbReference type="Proteomes" id="UP000051952"/>
    </source>
</evidence>
<accession>A0A0S4JBF1</accession>
<dbReference type="Proteomes" id="UP000051952">
    <property type="component" value="Unassembled WGS sequence"/>
</dbReference>
<name>A0A0S4JBF1_BODSA</name>
<dbReference type="OrthoDB" id="1045822at2759"/>
<reference evidence="2" key="1">
    <citation type="submission" date="2015-09" db="EMBL/GenBank/DDBJ databases">
        <authorList>
            <consortium name="Pathogen Informatics"/>
        </authorList>
    </citation>
    <scope>NUCLEOTIDE SEQUENCE [LARGE SCALE GENOMIC DNA]</scope>
    <source>
        <strain evidence="2">Lake Konstanz</strain>
    </source>
</reference>